<proteinExistence type="predicted"/>
<dbReference type="AlphaFoldDB" id="A0A547P786"/>
<feature type="coiled-coil region" evidence="1">
    <location>
        <begin position="40"/>
        <end position="67"/>
    </location>
</feature>
<evidence type="ECO:0000313" key="2">
    <source>
        <dbReference type="EMBL" id="TRD10003.1"/>
    </source>
</evidence>
<gene>
    <name evidence="2" type="ORF">FGU71_13470</name>
</gene>
<keyword evidence="1" id="KW-0175">Coiled coil</keyword>
<protein>
    <submittedName>
        <fullName evidence="2">Uncharacterized protein</fullName>
    </submittedName>
</protein>
<dbReference type="RefSeq" id="WP_142789293.1">
    <property type="nucleotide sequence ID" value="NZ_VHJK01000002.1"/>
</dbReference>
<name>A0A547P786_9SPHN</name>
<evidence type="ECO:0000313" key="3">
    <source>
        <dbReference type="Proteomes" id="UP000316343"/>
    </source>
</evidence>
<evidence type="ECO:0000256" key="1">
    <source>
        <dbReference type="SAM" id="Coils"/>
    </source>
</evidence>
<dbReference type="Proteomes" id="UP000316343">
    <property type="component" value="Unassembled WGS sequence"/>
</dbReference>
<keyword evidence="3" id="KW-1185">Reference proteome</keyword>
<sequence length="70" mass="7567">MTEGRIVTAMARIEAAMERIASARASSVTSSGEGNTSAKVMALVNTHEKLREEVADTMRELDTLIEELEG</sequence>
<comment type="caution">
    <text evidence="2">The sequence shown here is derived from an EMBL/GenBank/DDBJ whole genome shotgun (WGS) entry which is preliminary data.</text>
</comment>
<dbReference type="EMBL" id="VHJK01000002">
    <property type="protein sequence ID" value="TRD10003.1"/>
    <property type="molecule type" value="Genomic_DNA"/>
</dbReference>
<organism evidence="2 3">
    <name type="scientific">Erythrobacter insulae</name>
    <dbReference type="NCBI Taxonomy" id="2584124"/>
    <lineage>
        <taxon>Bacteria</taxon>
        <taxon>Pseudomonadati</taxon>
        <taxon>Pseudomonadota</taxon>
        <taxon>Alphaproteobacteria</taxon>
        <taxon>Sphingomonadales</taxon>
        <taxon>Erythrobacteraceae</taxon>
        <taxon>Erythrobacter/Porphyrobacter group</taxon>
        <taxon>Erythrobacter</taxon>
    </lineage>
</organism>
<accession>A0A547P786</accession>
<reference evidence="2 3" key="1">
    <citation type="submission" date="2019-06" db="EMBL/GenBank/DDBJ databases">
        <title>Erythrobacter insulae sp. nov., isolated from a tidal flat.</title>
        <authorList>
            <person name="Yoon J.-H."/>
        </authorList>
    </citation>
    <scope>NUCLEOTIDE SEQUENCE [LARGE SCALE GENOMIC DNA]</scope>
    <source>
        <strain evidence="2 3">JBTF-M21</strain>
    </source>
</reference>
<dbReference type="OrthoDB" id="7392164at2"/>